<dbReference type="InterPro" id="IPR018490">
    <property type="entry name" value="cNMP-bd_dom_sf"/>
</dbReference>
<dbReference type="PANTHER" id="PTHR24567:SF26">
    <property type="entry name" value="REGULATORY PROTEIN YEIL"/>
    <property type="match status" value="1"/>
</dbReference>
<dbReference type="InterPro" id="IPR036390">
    <property type="entry name" value="WH_DNA-bd_sf"/>
</dbReference>
<dbReference type="InterPro" id="IPR012318">
    <property type="entry name" value="HTH_CRP"/>
</dbReference>
<dbReference type="SUPFAM" id="SSF46785">
    <property type="entry name" value="Winged helix' DNA-binding domain"/>
    <property type="match status" value="1"/>
</dbReference>
<dbReference type="InterPro" id="IPR014710">
    <property type="entry name" value="RmlC-like_jellyroll"/>
</dbReference>
<evidence type="ECO:0000313" key="6">
    <source>
        <dbReference type="EMBL" id="HCD1255869.1"/>
    </source>
</evidence>
<dbReference type="Gene3D" id="1.10.10.10">
    <property type="entry name" value="Winged helix-like DNA-binding domain superfamily/Winged helix DNA-binding domain"/>
    <property type="match status" value="1"/>
</dbReference>
<dbReference type="InterPro" id="IPR050397">
    <property type="entry name" value="Env_Response_Regulators"/>
</dbReference>
<keyword evidence="2" id="KW-0238">DNA-binding</keyword>
<dbReference type="PROSITE" id="PS50042">
    <property type="entry name" value="CNMP_BINDING_3"/>
    <property type="match status" value="1"/>
</dbReference>
<dbReference type="Gene3D" id="2.60.120.10">
    <property type="entry name" value="Jelly Rolls"/>
    <property type="match status" value="1"/>
</dbReference>
<keyword evidence="3" id="KW-0804">Transcription</keyword>
<feature type="domain" description="Cyclic nucleotide-binding" evidence="4">
    <location>
        <begin position="15"/>
        <end position="118"/>
    </location>
</feature>
<dbReference type="InterPro" id="IPR000595">
    <property type="entry name" value="cNMP-bd_dom"/>
</dbReference>
<dbReference type="AlphaFoldDB" id="A0A9C7QKW2"/>
<dbReference type="SUPFAM" id="SSF51206">
    <property type="entry name" value="cAMP-binding domain-like"/>
    <property type="match status" value="1"/>
</dbReference>
<evidence type="ECO:0000259" key="5">
    <source>
        <dbReference type="PROSITE" id="PS51063"/>
    </source>
</evidence>
<gene>
    <name evidence="6" type="ORF">JD854_RS12505</name>
</gene>
<evidence type="ECO:0000256" key="1">
    <source>
        <dbReference type="ARBA" id="ARBA00023015"/>
    </source>
</evidence>
<dbReference type="CDD" id="cd00038">
    <property type="entry name" value="CAP_ED"/>
    <property type="match status" value="1"/>
</dbReference>
<organism evidence="6 7">
    <name type="scientific">Citrobacter amalonaticus</name>
    <dbReference type="NCBI Taxonomy" id="35703"/>
    <lineage>
        <taxon>Bacteria</taxon>
        <taxon>Pseudomonadati</taxon>
        <taxon>Pseudomonadota</taxon>
        <taxon>Gammaproteobacteria</taxon>
        <taxon>Enterobacterales</taxon>
        <taxon>Enterobacteriaceae</taxon>
        <taxon>Citrobacter</taxon>
    </lineage>
</organism>
<dbReference type="GO" id="GO:0005829">
    <property type="term" value="C:cytosol"/>
    <property type="evidence" value="ECO:0007669"/>
    <property type="project" value="TreeGrafter"/>
</dbReference>
<evidence type="ECO:0000256" key="2">
    <source>
        <dbReference type="ARBA" id="ARBA00023125"/>
    </source>
</evidence>
<sequence length="229" mass="25552">MKNINDSALKERFILTHGLSAIINPSLLAALRLVKIDAGEYLMTQNTYLTHIYFLVDGKLQVERHNPNGTHAVYSFETPFSVVGEMELFSIKKSKAVGSVQALSDSWLLTLPVEAVKEHAMSDPAFLLFMCQNLSHKLLHNSLIHSSGAISVESKLRKFLLFKMQNEGATIQLEKRESLAAMLGVSVRQLNRALIKLAQQGIIQHKNKTLKVINLVRLSDFPADKSESV</sequence>
<reference evidence="6" key="2">
    <citation type="submission" date="2022-05" db="EMBL/GenBank/DDBJ databases">
        <authorList>
            <consortium name="NCBI Pathogen Detection Project"/>
        </authorList>
    </citation>
    <scope>NUCLEOTIDE SEQUENCE</scope>
    <source>
        <strain evidence="6">CAV1698</strain>
    </source>
</reference>
<comment type="caution">
    <text evidence="6">The sequence shown here is derived from an EMBL/GenBank/DDBJ whole genome shotgun (WGS) entry which is preliminary data.</text>
</comment>
<dbReference type="SMART" id="SM00100">
    <property type="entry name" value="cNMP"/>
    <property type="match status" value="1"/>
</dbReference>
<dbReference type="Pfam" id="PF00027">
    <property type="entry name" value="cNMP_binding"/>
    <property type="match status" value="1"/>
</dbReference>
<dbReference type="EMBL" id="DACYAJ020000014">
    <property type="protein sequence ID" value="HCD1255869.1"/>
    <property type="molecule type" value="Genomic_DNA"/>
</dbReference>
<accession>A0A9C7QKW2</accession>
<feature type="domain" description="HTH crp-type" evidence="5">
    <location>
        <begin position="150"/>
        <end position="216"/>
    </location>
</feature>
<dbReference type="InterPro" id="IPR036388">
    <property type="entry name" value="WH-like_DNA-bd_sf"/>
</dbReference>
<dbReference type="GO" id="GO:0003677">
    <property type="term" value="F:DNA binding"/>
    <property type="evidence" value="ECO:0007669"/>
    <property type="project" value="UniProtKB-KW"/>
</dbReference>
<evidence type="ECO:0000313" key="7">
    <source>
        <dbReference type="Proteomes" id="UP000862426"/>
    </source>
</evidence>
<proteinExistence type="predicted"/>
<dbReference type="Pfam" id="PF13545">
    <property type="entry name" value="HTH_Crp_2"/>
    <property type="match status" value="1"/>
</dbReference>
<dbReference type="PROSITE" id="PS51063">
    <property type="entry name" value="HTH_CRP_2"/>
    <property type="match status" value="1"/>
</dbReference>
<evidence type="ECO:0000259" key="4">
    <source>
        <dbReference type="PROSITE" id="PS50042"/>
    </source>
</evidence>
<dbReference type="Proteomes" id="UP000862426">
    <property type="component" value="Unassembled WGS sequence"/>
</dbReference>
<reference evidence="6" key="1">
    <citation type="journal article" date="2018" name="Genome Biol.">
        <title>SKESA: strategic k-mer extension for scrupulous assemblies.</title>
        <authorList>
            <person name="Souvorov A."/>
            <person name="Agarwala R."/>
            <person name="Lipman D.J."/>
        </authorList>
    </citation>
    <scope>NUCLEOTIDE SEQUENCE</scope>
    <source>
        <strain evidence="6">CAV1698</strain>
    </source>
</reference>
<dbReference type="PANTHER" id="PTHR24567">
    <property type="entry name" value="CRP FAMILY TRANSCRIPTIONAL REGULATORY PROTEIN"/>
    <property type="match status" value="1"/>
</dbReference>
<evidence type="ECO:0000256" key="3">
    <source>
        <dbReference type="ARBA" id="ARBA00023163"/>
    </source>
</evidence>
<keyword evidence="1" id="KW-0805">Transcription regulation</keyword>
<dbReference type="GO" id="GO:0003700">
    <property type="term" value="F:DNA-binding transcription factor activity"/>
    <property type="evidence" value="ECO:0007669"/>
    <property type="project" value="TreeGrafter"/>
</dbReference>
<name>A0A9C7QKW2_CITAM</name>
<protein>
    <submittedName>
        <fullName evidence="6">Cyclic nucleotide-binding domain-containing protein</fullName>
    </submittedName>
</protein>